<sequence length="396" mass="47376">MKQRIEFRKRARKVIEKEELDQCSFTPQINFNSMYLDLDAYQPIQKRLQELMRKRTERIAHARAQETKTYTFKPEINQNSIRLFKQKGLETIDVANRLTSYNTTHFDHLGECRGKLYTPKNECTFSPKINPNTNEILAGSEFEGRDFLSRQELFVRKFKQHKKMKKLQYPNIYTFQPKIGNASIILQYSPLQEGNKETTCERLERLSYQDNVRRHHIRQRISDNYYAQFKFQPKIDQTSNELVVGASTHYELHKNEKGKKTKKTLEQAAYQEFMQKCTFHPEVNVHKSHHNLERILQNRRKFRKQKTKSIEQLQAQRELEEFKECTFKPIVHVVPPKPMEPIVIKGLGRHLELQDLAKQMKKDHEEWERKVFFSHVKASSPFSTPHWCLERENLYC</sequence>
<evidence type="ECO:0000313" key="1">
    <source>
        <dbReference type="EMBL" id="CAK9269047.1"/>
    </source>
</evidence>
<name>A0ABP0WQB5_9BRYO</name>
<dbReference type="PANTHER" id="PTHR37028">
    <property type="entry name" value="UNNAMED PRODUCT-RELATED"/>
    <property type="match status" value="1"/>
</dbReference>
<proteinExistence type="predicted"/>
<gene>
    <name evidence="1" type="ORF">CSSPJE1EN1_LOCUS14525</name>
</gene>
<dbReference type="PANTHER" id="PTHR37028:SF4">
    <property type="entry name" value="ALMS MOTIF DOMAIN-CONTAINING PROTEIN"/>
    <property type="match status" value="1"/>
</dbReference>
<dbReference type="EMBL" id="OZ020097">
    <property type="protein sequence ID" value="CAK9269047.1"/>
    <property type="molecule type" value="Genomic_DNA"/>
</dbReference>
<evidence type="ECO:0000313" key="2">
    <source>
        <dbReference type="Proteomes" id="UP001497444"/>
    </source>
</evidence>
<accession>A0ABP0WQB5</accession>
<protein>
    <submittedName>
        <fullName evidence="1">Uncharacterized protein</fullName>
    </submittedName>
</protein>
<organism evidence="1 2">
    <name type="scientific">Sphagnum jensenii</name>
    <dbReference type="NCBI Taxonomy" id="128206"/>
    <lineage>
        <taxon>Eukaryota</taxon>
        <taxon>Viridiplantae</taxon>
        <taxon>Streptophyta</taxon>
        <taxon>Embryophyta</taxon>
        <taxon>Bryophyta</taxon>
        <taxon>Sphagnophytina</taxon>
        <taxon>Sphagnopsida</taxon>
        <taxon>Sphagnales</taxon>
        <taxon>Sphagnaceae</taxon>
        <taxon>Sphagnum</taxon>
    </lineage>
</organism>
<keyword evidence="2" id="KW-1185">Reference proteome</keyword>
<dbReference type="Proteomes" id="UP001497444">
    <property type="component" value="Chromosome 2"/>
</dbReference>
<reference evidence="1 2" key="1">
    <citation type="submission" date="2024-02" db="EMBL/GenBank/DDBJ databases">
        <authorList>
            <consortium name="ELIXIR-Norway"/>
            <consortium name="Elixir Norway"/>
        </authorList>
    </citation>
    <scope>NUCLEOTIDE SEQUENCE [LARGE SCALE GENOMIC DNA]</scope>
</reference>